<dbReference type="Pfam" id="PF12770">
    <property type="entry name" value="CHAT"/>
    <property type="match status" value="1"/>
</dbReference>
<keyword evidence="5" id="KW-1185">Reference proteome</keyword>
<evidence type="ECO:0000313" key="4">
    <source>
        <dbReference type="Proteomes" id="UP000050411"/>
    </source>
</evidence>
<dbReference type="EMBL" id="LJQB01000084">
    <property type="protein sequence ID" value="KPW82229.1"/>
    <property type="molecule type" value="Genomic_DNA"/>
</dbReference>
<dbReference type="Proteomes" id="UP000050411">
    <property type="component" value="Unassembled WGS sequence"/>
</dbReference>
<dbReference type="GeneID" id="65077341"/>
<dbReference type="AlphaFoldDB" id="A0A0P9MFK2"/>
<accession>A0A0P9MFK2</accession>
<dbReference type="PATRIC" id="fig|200452.3.peg.594"/>
<name>A0A0P9MFK2_9PSED</name>
<gene>
    <name evidence="2" type="ORF">ALO92_00475</name>
    <name evidence="3" type="ORF">SAMN05216596_107145</name>
</gene>
<dbReference type="EMBL" id="FNJH01000007">
    <property type="protein sequence ID" value="SDP71966.1"/>
    <property type="molecule type" value="Genomic_DNA"/>
</dbReference>
<sequence>MSQESGYSNWESRVQQGLALCDQMLANGEVGAALAHLRGLELGGEADTRVVAIQMLHRAGLPEQAYREVKRLILPADPEPEALLRLAHVCADAGADADSKSFLNRVVDDAFSLDSLYIASRVAERIGDANLQGHFETRMINEHPSYSGVRNLVLQRALGDERFAEAAIVLHPDLMSSREHLYHLQLLADSDSLDTEAMVTLAERSSGNLVPLAILRYLLARHEVVAAINVAILLVGLEKDEEVRELLAVLDAFLVRRGSIDFLLIESKVVDIIKEIVGYLAIRPERGYVRQRLIELLSVERSADIGVPLILKVVSDLIDEGGLILGPDMYPASSSEEALIKSKIPEICMQWFVDRQPCIPGKTKLPRELISINPDVCMATICTMMSSVAIAVESRKDVDALKNWLLLGCGVAPHTSAPDFTTVLFRVAMMRLGNAGYAQQARDLCEEQLSQCGDSRSRAQAAWFSMADLYSRLQDRRTSLVAFACAIAGPNIGQTPFTSFNEINLWVRLLRESGLFDYALDALEISDKALQACGTYEKHRHQQLHVRLTIELERVVRDLPARADEIPNLLLRTAEAGQEALGSGEDGVQTMALLDQLIRLSKRFNVEIPDSAAQTIKVLAGNTFLSKPFVQTLMDSEDPIGALWTHYTSVEPAKFANDAAYDSMPLTDAARVVLTLKRNSVKPDELLLPFELLADSGVAAPGWTRHPRPPYTFGSPSKILEVAEHLREHGIALVLAAFDNLGQLVSLRYEEGQFTLLEEQEFIYDSFKRWSRLYPYDYCRDVGTQSWEKEHAMQQSLAECKWQTLPSSATLVVMESELRSMPSNLLWTDNGFFGASQPVGAAPSMAWLAESFNRRPASVPRLCAWISNAGEQTQTLNVLLGYLQGEFEEYGVVLDTSNQPPATLASSDLVFIAAHGQVSPEGNYFHTLNDEGSLKVPADVVATAVRDSRVAVLFVCSGGRSDKVPDANTTSGLAKQLLSNGCSTVIASPWPVEAMVAASWAPKFLKHWKSGKTAIQACHDANKEISGDPSRALAMNLYGDPCQTLS</sequence>
<protein>
    <submittedName>
        <fullName evidence="3">CHAT domain-containing protein</fullName>
    </submittedName>
</protein>
<evidence type="ECO:0000259" key="1">
    <source>
        <dbReference type="Pfam" id="PF12770"/>
    </source>
</evidence>
<comment type="caution">
    <text evidence="2">The sequence shown here is derived from an EMBL/GenBank/DDBJ whole genome shotgun (WGS) entry which is preliminary data.</text>
</comment>
<dbReference type="InterPro" id="IPR024983">
    <property type="entry name" value="CHAT_dom"/>
</dbReference>
<evidence type="ECO:0000313" key="3">
    <source>
        <dbReference type="EMBL" id="SDP71966.1"/>
    </source>
</evidence>
<proteinExistence type="predicted"/>
<reference evidence="2 4" key="1">
    <citation type="submission" date="2015-09" db="EMBL/GenBank/DDBJ databases">
        <title>Genome announcement of multiple Pseudomonas syringae strains.</title>
        <authorList>
            <person name="Thakur S."/>
            <person name="Wang P.W."/>
            <person name="Gong Y."/>
            <person name="Weir B.S."/>
            <person name="Guttman D.S."/>
        </authorList>
    </citation>
    <scope>NUCLEOTIDE SEQUENCE [LARGE SCALE GENOMIC DNA]</scope>
    <source>
        <strain evidence="2 4">ICMP19117</strain>
    </source>
</reference>
<reference evidence="3 5" key="2">
    <citation type="submission" date="2016-10" db="EMBL/GenBank/DDBJ databases">
        <authorList>
            <person name="Varghese N."/>
            <person name="Submissions S."/>
        </authorList>
    </citation>
    <scope>NUCLEOTIDE SEQUENCE [LARGE SCALE GENOMIC DNA]</scope>
    <source>
        <strain evidence="3 5">DSM 14939</strain>
    </source>
</reference>
<dbReference type="RefSeq" id="WP_054994480.1">
    <property type="nucleotide sequence ID" value="NZ_FNJH01000007.1"/>
</dbReference>
<organism evidence="2 4">
    <name type="scientific">Pseudomonas congelans</name>
    <dbReference type="NCBI Taxonomy" id="200452"/>
    <lineage>
        <taxon>Bacteria</taxon>
        <taxon>Pseudomonadati</taxon>
        <taxon>Pseudomonadota</taxon>
        <taxon>Gammaproteobacteria</taxon>
        <taxon>Pseudomonadales</taxon>
        <taxon>Pseudomonadaceae</taxon>
        <taxon>Pseudomonas</taxon>
    </lineage>
</organism>
<evidence type="ECO:0000313" key="5">
    <source>
        <dbReference type="Proteomes" id="UP000183042"/>
    </source>
</evidence>
<evidence type="ECO:0000313" key="2">
    <source>
        <dbReference type="EMBL" id="KPW82229.1"/>
    </source>
</evidence>
<dbReference type="Proteomes" id="UP000183042">
    <property type="component" value="Unassembled WGS sequence"/>
</dbReference>
<feature type="domain" description="CHAT" evidence="1">
    <location>
        <begin position="811"/>
        <end position="1030"/>
    </location>
</feature>